<dbReference type="EMBL" id="AP022577">
    <property type="protein sequence ID" value="BBX87937.1"/>
    <property type="molecule type" value="Genomic_DNA"/>
</dbReference>
<proteinExistence type="predicted"/>
<reference evidence="1 2" key="1">
    <citation type="journal article" date="2019" name="Emerg. Microbes Infect.">
        <title>Comprehensive subspecies identification of 175 nontuberculous mycobacteria species based on 7547 genomic profiles.</title>
        <authorList>
            <person name="Matsumoto Y."/>
            <person name="Kinjo T."/>
            <person name="Motooka D."/>
            <person name="Nabeya D."/>
            <person name="Jung N."/>
            <person name="Uechi K."/>
            <person name="Horii T."/>
            <person name="Iida T."/>
            <person name="Fujita J."/>
            <person name="Nakamura S."/>
        </authorList>
    </citation>
    <scope>NUCLEOTIDE SEQUENCE [LARGE SCALE GENOMIC DNA]</scope>
    <source>
        <strain evidence="1 2">JCM 15296</strain>
    </source>
</reference>
<protein>
    <submittedName>
        <fullName evidence="1">Uncharacterized protein</fullName>
    </submittedName>
</protein>
<name>A0ABM7IMA2_9MYCO</name>
<dbReference type="RefSeq" id="WP_138230367.1">
    <property type="nucleotide sequence ID" value="NZ_AP022577.1"/>
</dbReference>
<evidence type="ECO:0000313" key="2">
    <source>
        <dbReference type="Proteomes" id="UP000465609"/>
    </source>
</evidence>
<accession>A0ABM7IMA2</accession>
<organism evidence="1 2">
    <name type="scientific">Mycolicibacterium aubagnense</name>
    <dbReference type="NCBI Taxonomy" id="319707"/>
    <lineage>
        <taxon>Bacteria</taxon>
        <taxon>Bacillati</taxon>
        <taxon>Actinomycetota</taxon>
        <taxon>Actinomycetes</taxon>
        <taxon>Mycobacteriales</taxon>
        <taxon>Mycobacteriaceae</taxon>
        <taxon>Mycolicibacterium</taxon>
    </lineage>
</organism>
<keyword evidence="2" id="KW-1185">Reference proteome</keyword>
<evidence type="ECO:0000313" key="1">
    <source>
        <dbReference type="EMBL" id="BBX87937.1"/>
    </source>
</evidence>
<sequence>MSDNSGETPRRRIQRRRPAIPFGYAAISIDEVVALVRAVLDTSTGSLSATMRNTLSQVVYRCAAVPEAFDNAEWVALRDQILPPGTDLVLDFLGTAIPLVAELAKEVDNPEVDQALAELCDMPEKVLAVARSGGISPAMQLELVGQARDQLVRVQASYRRGMP</sequence>
<dbReference type="Proteomes" id="UP000465609">
    <property type="component" value="Chromosome"/>
</dbReference>
<gene>
    <name evidence="1" type="ORF">MAUB_58100</name>
</gene>